<dbReference type="GO" id="GO:0005890">
    <property type="term" value="C:sodium:potassium-exchanging ATPase complex"/>
    <property type="evidence" value="ECO:0007669"/>
    <property type="project" value="InterPro"/>
</dbReference>
<accession>A0A158QD39</accession>
<protein>
    <submittedName>
        <fullName evidence="13">Rho-GAP domain-containing protein</fullName>
    </submittedName>
</protein>
<dbReference type="InterPro" id="IPR027267">
    <property type="entry name" value="AH/BAR_dom_sf"/>
</dbReference>
<evidence type="ECO:0000256" key="6">
    <source>
        <dbReference type="ARBA" id="ARBA00022989"/>
    </source>
</evidence>
<dbReference type="PANTHER" id="PTHR14130">
    <property type="entry name" value="3BP-1 RELATED RHOGAP"/>
    <property type="match status" value="1"/>
</dbReference>
<evidence type="ECO:0000256" key="2">
    <source>
        <dbReference type="ARBA" id="ARBA00005876"/>
    </source>
</evidence>
<keyword evidence="4 9" id="KW-0812">Transmembrane</keyword>
<dbReference type="InterPro" id="IPR000198">
    <property type="entry name" value="RhoGAP_dom"/>
</dbReference>
<dbReference type="WBParaSite" id="HDID_0000236801-mRNA-1">
    <property type="protein sequence ID" value="HDID_0000236801-mRNA-1"/>
    <property type="gene ID" value="HDID_0000236801"/>
</dbReference>
<dbReference type="GO" id="GO:0007165">
    <property type="term" value="P:signal transduction"/>
    <property type="evidence" value="ECO:0007669"/>
    <property type="project" value="InterPro"/>
</dbReference>
<feature type="domain" description="Rho-GAP" evidence="10">
    <location>
        <begin position="278"/>
        <end position="496"/>
    </location>
</feature>
<proteinExistence type="inferred from homology"/>
<evidence type="ECO:0000313" key="13">
    <source>
        <dbReference type="WBParaSite" id="HDID_0000236801-mRNA-1"/>
    </source>
</evidence>
<evidence type="ECO:0000256" key="7">
    <source>
        <dbReference type="ARBA" id="ARBA00023136"/>
    </source>
</evidence>
<keyword evidence="5" id="KW-0735">Signal-anchor</keyword>
<dbReference type="InterPro" id="IPR047165">
    <property type="entry name" value="RHG17/44/SH3BP1-like"/>
</dbReference>
<evidence type="ECO:0000256" key="4">
    <source>
        <dbReference type="ARBA" id="ARBA00022692"/>
    </source>
</evidence>
<dbReference type="Gene3D" id="1.10.555.10">
    <property type="entry name" value="Rho GTPase activation protein"/>
    <property type="match status" value="1"/>
</dbReference>
<dbReference type="PROSITE" id="PS50238">
    <property type="entry name" value="RHOGAP"/>
    <property type="match status" value="1"/>
</dbReference>
<dbReference type="GO" id="GO:0032956">
    <property type="term" value="P:regulation of actin cytoskeleton organization"/>
    <property type="evidence" value="ECO:0007669"/>
    <property type="project" value="TreeGrafter"/>
</dbReference>
<dbReference type="AlphaFoldDB" id="A0A158QD39"/>
<comment type="similarity">
    <text evidence="2">Belongs to the X(+)/potassium ATPases subunit beta family.</text>
</comment>
<dbReference type="GO" id="GO:0006814">
    <property type="term" value="P:sodium ion transport"/>
    <property type="evidence" value="ECO:0007669"/>
    <property type="project" value="InterPro"/>
</dbReference>
<evidence type="ECO:0000259" key="10">
    <source>
        <dbReference type="PROSITE" id="PS50238"/>
    </source>
</evidence>
<keyword evidence="7 9" id="KW-0472">Membrane</keyword>
<dbReference type="SMART" id="SM00324">
    <property type="entry name" value="RhoGAP"/>
    <property type="match status" value="1"/>
</dbReference>
<dbReference type="PANTHER" id="PTHR14130:SF14">
    <property type="entry name" value="RHO GTPASE-ACTIVATING PROTEIN 92B"/>
    <property type="match status" value="1"/>
</dbReference>
<reference evidence="13" key="1">
    <citation type="submission" date="2016-04" db="UniProtKB">
        <authorList>
            <consortium name="WormBaseParasite"/>
        </authorList>
    </citation>
    <scope>IDENTIFICATION</scope>
</reference>
<evidence type="ECO:0000313" key="11">
    <source>
        <dbReference type="EMBL" id="VDL19830.1"/>
    </source>
</evidence>
<dbReference type="Pfam" id="PF00287">
    <property type="entry name" value="Na_K-ATPase"/>
    <property type="match status" value="1"/>
</dbReference>
<dbReference type="InterPro" id="IPR008936">
    <property type="entry name" value="Rho_GTPase_activation_prot"/>
</dbReference>
<feature type="transmembrane region" description="Helical" evidence="9">
    <location>
        <begin position="949"/>
        <end position="975"/>
    </location>
</feature>
<dbReference type="OrthoDB" id="6260642at2759"/>
<gene>
    <name evidence="11" type="ORF">HDID_LOCUS2369</name>
</gene>
<dbReference type="Gene3D" id="1.20.1270.60">
    <property type="entry name" value="Arfaptin homology (AH) domain/BAR domain"/>
    <property type="match status" value="1"/>
</dbReference>
<sequence>MVDHILDVLRIKKMPETVLARTCLEASERLANLQPTLSHLLFGCGQASSQLAQARLSWGARVQETVIGPMKRVAEAAGPNSEMVRSRRQAWRAGGELRSVSERAARAANSLTHSQGSATDEAQSPDHKVPSENLPSHEPTPNRKDSGSKLHPAKTILKSISIPISQTNHHQSSNSSMLKGSLGGIINGEGNILKTVKATQLNAIKEDLEAESQLLKEKALRELFNFETMSTLECSQALVEMVEISAAYHRTCATILDELAPLLRAELDEQCPLPVYGRSLETHLVVTHAKIAYPLKICIRVLNTDAALCEEGLFRIAGSKTKVDTLKSALNSLRAESIIDQYDYYVIADAMKQYLRSLPQPLLTTHLLNEWAGALQIKDKSVQILRLQQIARKMPLEYERNCGYLFRYLFRLIERTEQNRMTPASLAIIFGPSLLNASYSFNSSSPNSEDVPSIASFDAHAAPGQFNGYVMPPQLAFQGTYKGLIELLIIHANEIFPPHPEDDNDDDLDDILGDIDDNEVFTQTSISLASEPLTSTTPNHLSNSSDAFSKRATRAMNEFARQSRAIKNLPQRLRSKHGKSISGRSNTVFKTNEVAKSVPMTGRSLTPVPRRKLNDLEPSPRLDRTRSLTHEEISVLEEHENEKDKRISSPPNRQSPRSILQQQHMEWRRAMLEVAETDPNTEEQKSSIHGDLYDTLFTIQTLNNSKSGVEELLARVRSVYESRSAMGKSIIAMQSKNHTSGIAVKSVGTSDSKPKSQTDISMVRRHSTSSLSVLDRNTSKIGPVAATIQPTQAMKGASISSKNYRKKCLTTPEPMNGRILQRVTIPLLVNAEKYRKKKLTSSTGRPLRYSVNESNAESTASLVTLPSAVSAPEPAITRATKRTTLPRVGLDANPPSQERRKIISASIPTSNCSNISLEDKGAQSFALFLCNPKQCTFLNRKPLNWVSIIFYYAIFYTCLLGFFLSLILLVTHVVIDEKVPYLTGQECFLEGNPGLVFLPKLEPPGESQISYTFNISNHKAYVEASEEILSKYHNLPPNCDFKFSSRSDGKYDEACNFPLDLLGPCQNPQLLEEEKDRSFCIYLKMNKIFGYLPEVNDKKILIECFVANKGSKNLDGNIAFYPSITSENKSV</sequence>
<dbReference type="STRING" id="6216.A0A158QD39"/>
<evidence type="ECO:0000256" key="8">
    <source>
        <dbReference type="SAM" id="MobiDB-lite"/>
    </source>
</evidence>
<keyword evidence="3" id="KW-0343">GTPase activation</keyword>
<evidence type="ECO:0000256" key="3">
    <source>
        <dbReference type="ARBA" id="ARBA00022468"/>
    </source>
</evidence>
<evidence type="ECO:0000256" key="1">
    <source>
        <dbReference type="ARBA" id="ARBA00004606"/>
    </source>
</evidence>
<keyword evidence="6 9" id="KW-1133">Transmembrane helix</keyword>
<dbReference type="GO" id="GO:0035020">
    <property type="term" value="P:regulation of Rac protein signal transduction"/>
    <property type="evidence" value="ECO:0007669"/>
    <property type="project" value="TreeGrafter"/>
</dbReference>
<evidence type="ECO:0000256" key="5">
    <source>
        <dbReference type="ARBA" id="ARBA00022968"/>
    </source>
</evidence>
<dbReference type="Proteomes" id="UP000274504">
    <property type="component" value="Unassembled WGS sequence"/>
</dbReference>
<organism evidence="13">
    <name type="scientific">Hymenolepis diminuta</name>
    <name type="common">Rat tapeworm</name>
    <dbReference type="NCBI Taxonomy" id="6216"/>
    <lineage>
        <taxon>Eukaryota</taxon>
        <taxon>Metazoa</taxon>
        <taxon>Spiralia</taxon>
        <taxon>Lophotrochozoa</taxon>
        <taxon>Platyhelminthes</taxon>
        <taxon>Cestoda</taxon>
        <taxon>Eucestoda</taxon>
        <taxon>Cyclophyllidea</taxon>
        <taxon>Hymenolepididae</taxon>
        <taxon>Hymenolepis</taxon>
    </lineage>
</organism>
<dbReference type="GO" id="GO:0006813">
    <property type="term" value="P:potassium ion transport"/>
    <property type="evidence" value="ECO:0007669"/>
    <property type="project" value="InterPro"/>
</dbReference>
<comment type="subcellular location">
    <subcellularLocation>
        <location evidence="1">Membrane</location>
        <topology evidence="1">Single-pass type II membrane protein</topology>
    </subcellularLocation>
</comment>
<dbReference type="GO" id="GO:0005096">
    <property type="term" value="F:GTPase activator activity"/>
    <property type="evidence" value="ECO:0007669"/>
    <property type="project" value="UniProtKB-KW"/>
</dbReference>
<name>A0A158QD39_HYMDI</name>
<dbReference type="Pfam" id="PF00620">
    <property type="entry name" value="RhoGAP"/>
    <property type="match status" value="1"/>
</dbReference>
<feature type="region of interest" description="Disordered" evidence="8">
    <location>
        <begin position="562"/>
        <end position="660"/>
    </location>
</feature>
<dbReference type="InterPro" id="IPR038702">
    <property type="entry name" value="Na/K_ATPase_sub_beta_sf"/>
</dbReference>
<feature type="compositionally biased region" description="Polar residues" evidence="8">
    <location>
        <begin position="649"/>
        <end position="660"/>
    </location>
</feature>
<evidence type="ECO:0000256" key="9">
    <source>
        <dbReference type="SAM" id="Phobius"/>
    </source>
</evidence>
<feature type="region of interest" description="Disordered" evidence="8">
    <location>
        <begin position="76"/>
        <end position="150"/>
    </location>
</feature>
<dbReference type="SUPFAM" id="SSF48350">
    <property type="entry name" value="GTPase activation domain, GAP"/>
    <property type="match status" value="1"/>
</dbReference>
<dbReference type="EMBL" id="UYSG01000572">
    <property type="protein sequence ID" value="VDL19830.1"/>
    <property type="molecule type" value="Genomic_DNA"/>
</dbReference>
<dbReference type="Gene3D" id="2.60.40.1660">
    <property type="entry name" value="Na, k-atpase alpha subunit"/>
    <property type="match status" value="1"/>
</dbReference>
<evidence type="ECO:0000313" key="12">
    <source>
        <dbReference type="Proteomes" id="UP000274504"/>
    </source>
</evidence>
<feature type="compositionally biased region" description="Basic and acidic residues" evidence="8">
    <location>
        <begin position="612"/>
        <end position="647"/>
    </location>
</feature>
<feature type="compositionally biased region" description="Polar residues" evidence="8">
    <location>
        <begin position="109"/>
        <end position="122"/>
    </location>
</feature>
<reference evidence="11 12" key="2">
    <citation type="submission" date="2018-11" db="EMBL/GenBank/DDBJ databases">
        <authorList>
            <consortium name="Pathogen Informatics"/>
        </authorList>
    </citation>
    <scope>NUCLEOTIDE SEQUENCE [LARGE SCALE GENOMIC DNA]</scope>
</reference>
<dbReference type="InterPro" id="IPR000402">
    <property type="entry name" value="Na/K_ATPase_sub_beta"/>
</dbReference>